<dbReference type="KEGG" id="lrs:PX52LOC_00658"/>
<dbReference type="Proteomes" id="UP000324974">
    <property type="component" value="Chromosome"/>
</dbReference>
<dbReference type="RefSeq" id="WP_246173641.1">
    <property type="nucleotide sequence ID" value="NZ_CP042425.1"/>
</dbReference>
<name>A0A5C1A549_9BACT</name>
<sequence>MTEAEWLACEVPRLIWEELRGRCSSRKMRLWACGCCPLLCDLTANPVIGQVIRQAERMADGEFTETEAATIEDEMLALLSAIPYPQGEIAAWLLHPAGWKAARTIDCFLTPEQGPPATAVQRELFFCTFRPRTVDSSWLTPTVVTVAEGIYADLAFDRLPILADALQDAGCEDADILGHCRSDGPHVRGCWALDLVLGKE</sequence>
<protein>
    <submittedName>
        <fullName evidence="1">SMI1/KNR4 family protein</fullName>
    </submittedName>
</protein>
<evidence type="ECO:0000313" key="2">
    <source>
        <dbReference type="Proteomes" id="UP000324974"/>
    </source>
</evidence>
<dbReference type="EMBL" id="CP042425">
    <property type="protein sequence ID" value="QEL13800.1"/>
    <property type="molecule type" value="Genomic_DNA"/>
</dbReference>
<proteinExistence type="predicted"/>
<organism evidence="1 2">
    <name type="scientific">Limnoglobus roseus</name>
    <dbReference type="NCBI Taxonomy" id="2598579"/>
    <lineage>
        <taxon>Bacteria</taxon>
        <taxon>Pseudomonadati</taxon>
        <taxon>Planctomycetota</taxon>
        <taxon>Planctomycetia</taxon>
        <taxon>Gemmatales</taxon>
        <taxon>Gemmataceae</taxon>
        <taxon>Limnoglobus</taxon>
    </lineage>
</organism>
<keyword evidence="2" id="KW-1185">Reference proteome</keyword>
<dbReference type="AlphaFoldDB" id="A0A5C1A549"/>
<evidence type="ECO:0000313" key="1">
    <source>
        <dbReference type="EMBL" id="QEL13800.1"/>
    </source>
</evidence>
<accession>A0A5C1A549</accession>
<gene>
    <name evidence="1" type="ORF">PX52LOC_00658</name>
</gene>
<reference evidence="2" key="1">
    <citation type="submission" date="2019-08" db="EMBL/GenBank/DDBJ databases">
        <title>Limnoglobus roseus gen. nov., sp. nov., a novel freshwater planctomycete with a giant genome from the family Gemmataceae.</title>
        <authorList>
            <person name="Kulichevskaya I.S."/>
            <person name="Naumoff D.G."/>
            <person name="Miroshnikov K."/>
            <person name="Ivanova A."/>
            <person name="Philippov D.A."/>
            <person name="Hakobyan A."/>
            <person name="Rijpstra I.C."/>
            <person name="Sinninghe Damste J.S."/>
            <person name="Liesack W."/>
            <person name="Dedysh S.N."/>
        </authorList>
    </citation>
    <scope>NUCLEOTIDE SEQUENCE [LARGE SCALE GENOMIC DNA]</scope>
    <source>
        <strain evidence="2">PX52</strain>
    </source>
</reference>